<evidence type="ECO:0000256" key="1">
    <source>
        <dbReference type="SAM" id="SignalP"/>
    </source>
</evidence>
<dbReference type="EMBL" id="MWML01000024">
    <property type="protein sequence ID" value="TCG08834.1"/>
    <property type="molecule type" value="Genomic_DNA"/>
</dbReference>
<evidence type="ECO:0000259" key="2">
    <source>
        <dbReference type="Pfam" id="PF09832"/>
    </source>
</evidence>
<proteinExistence type="predicted"/>
<feature type="chain" id="PRO_5020247605" description="DUF2059 domain-containing protein" evidence="1">
    <location>
        <begin position="22"/>
        <end position="169"/>
    </location>
</feature>
<accession>A0A4R0XEW7</accession>
<name>A0A4R0XEW7_9BURK</name>
<feature type="signal peptide" evidence="1">
    <location>
        <begin position="1"/>
        <end position="21"/>
    </location>
</feature>
<dbReference type="Proteomes" id="UP000294200">
    <property type="component" value="Unassembled WGS sequence"/>
</dbReference>
<dbReference type="AlphaFoldDB" id="A0A4R0XEW7"/>
<keyword evidence="1" id="KW-0732">Signal</keyword>
<gene>
    <name evidence="3" type="ORF">BZM27_09290</name>
</gene>
<comment type="caution">
    <text evidence="3">The sequence shown here is derived from an EMBL/GenBank/DDBJ whole genome shotgun (WGS) entry which is preliminary data.</text>
</comment>
<protein>
    <recommendedName>
        <fullName evidence="2">DUF2059 domain-containing protein</fullName>
    </recommendedName>
</protein>
<organism evidence="3 4">
    <name type="scientific">Paraburkholderia steynii</name>
    <dbReference type="NCBI Taxonomy" id="1245441"/>
    <lineage>
        <taxon>Bacteria</taxon>
        <taxon>Pseudomonadati</taxon>
        <taxon>Pseudomonadota</taxon>
        <taxon>Betaproteobacteria</taxon>
        <taxon>Burkholderiales</taxon>
        <taxon>Burkholderiaceae</taxon>
        <taxon>Paraburkholderia</taxon>
    </lineage>
</organism>
<sequence>MRFLFSLLLMIALVSARQACADELTPAKRSDIMLLLQVTRSANVVVQISSALAKPVFANLKAARPDIPDRAYTVAENEIKVILSEHISTSGGLLDQIVPVYDKYYTHQEIRELLAFYQSPIGKKVILAMPSMLNESMMAGQRWAEALGPEIRARLSDSLKREGLLTTSR</sequence>
<reference evidence="3 4" key="1">
    <citation type="submission" date="2017-02" db="EMBL/GenBank/DDBJ databases">
        <title>Paraburkholderia sophoroidis sp. nov. and Paraburkholderia steynii sp. nov. rhizobial symbionts of the fynbos legume Hypocalyptus sophoroides.</title>
        <authorList>
            <person name="Steenkamp E.T."/>
            <person name="Beukes C.W."/>
            <person name="Van Zyl E."/>
            <person name="Avontuur J."/>
            <person name="Chan W.Y."/>
            <person name="Hassen A."/>
            <person name="Palmer M."/>
            <person name="Mthombeni L."/>
            <person name="Phalane F."/>
            <person name="Sereme K."/>
            <person name="Venter S.N."/>
        </authorList>
    </citation>
    <scope>NUCLEOTIDE SEQUENCE [LARGE SCALE GENOMIC DNA]</scope>
    <source>
        <strain evidence="3 4">HC1.1ba</strain>
    </source>
</reference>
<dbReference type="InterPro" id="IPR018637">
    <property type="entry name" value="DUF2059"/>
</dbReference>
<feature type="domain" description="DUF2059" evidence="2">
    <location>
        <begin position="94"/>
        <end position="150"/>
    </location>
</feature>
<evidence type="ECO:0000313" key="3">
    <source>
        <dbReference type="EMBL" id="TCG08834.1"/>
    </source>
</evidence>
<evidence type="ECO:0000313" key="4">
    <source>
        <dbReference type="Proteomes" id="UP000294200"/>
    </source>
</evidence>
<dbReference type="Pfam" id="PF09832">
    <property type="entry name" value="DUF2059"/>
    <property type="match status" value="1"/>
</dbReference>
<keyword evidence="4" id="KW-1185">Reference proteome</keyword>